<evidence type="ECO:0000313" key="1">
    <source>
        <dbReference type="EMBL" id="KIM60992.1"/>
    </source>
</evidence>
<proteinExistence type="predicted"/>
<keyword evidence="2" id="KW-1185">Reference proteome</keyword>
<dbReference type="AlphaFoldDB" id="A0A0C3A813"/>
<sequence>MVIYVMSSLSRSGDTWRRASPELHSESEIPLLGLSMGSSQASWDLWPEQDSTS</sequence>
<gene>
    <name evidence="1" type="ORF">SCLCIDRAFT_1216295</name>
</gene>
<reference evidence="1 2" key="1">
    <citation type="submission" date="2014-04" db="EMBL/GenBank/DDBJ databases">
        <authorList>
            <consortium name="DOE Joint Genome Institute"/>
            <person name="Kuo A."/>
            <person name="Kohler A."/>
            <person name="Nagy L.G."/>
            <person name="Floudas D."/>
            <person name="Copeland A."/>
            <person name="Barry K.W."/>
            <person name="Cichocki N."/>
            <person name="Veneault-Fourrey C."/>
            <person name="LaButti K."/>
            <person name="Lindquist E.A."/>
            <person name="Lipzen A."/>
            <person name="Lundell T."/>
            <person name="Morin E."/>
            <person name="Murat C."/>
            <person name="Sun H."/>
            <person name="Tunlid A."/>
            <person name="Henrissat B."/>
            <person name="Grigoriev I.V."/>
            <person name="Hibbett D.S."/>
            <person name="Martin F."/>
            <person name="Nordberg H.P."/>
            <person name="Cantor M.N."/>
            <person name="Hua S.X."/>
        </authorList>
    </citation>
    <scope>NUCLEOTIDE SEQUENCE [LARGE SCALE GENOMIC DNA]</scope>
    <source>
        <strain evidence="1 2">Foug A</strain>
    </source>
</reference>
<dbReference type="InParanoid" id="A0A0C3A813"/>
<dbReference type="EMBL" id="KN822056">
    <property type="protein sequence ID" value="KIM60992.1"/>
    <property type="molecule type" value="Genomic_DNA"/>
</dbReference>
<dbReference type="Proteomes" id="UP000053989">
    <property type="component" value="Unassembled WGS sequence"/>
</dbReference>
<protein>
    <submittedName>
        <fullName evidence="1">Uncharacterized protein</fullName>
    </submittedName>
</protein>
<dbReference type="HOGENOM" id="CLU_3070053_0_0_1"/>
<evidence type="ECO:0000313" key="2">
    <source>
        <dbReference type="Proteomes" id="UP000053989"/>
    </source>
</evidence>
<accession>A0A0C3A813</accession>
<reference evidence="2" key="2">
    <citation type="submission" date="2015-01" db="EMBL/GenBank/DDBJ databases">
        <title>Evolutionary Origins and Diversification of the Mycorrhizal Mutualists.</title>
        <authorList>
            <consortium name="DOE Joint Genome Institute"/>
            <consortium name="Mycorrhizal Genomics Consortium"/>
            <person name="Kohler A."/>
            <person name="Kuo A."/>
            <person name="Nagy L.G."/>
            <person name="Floudas D."/>
            <person name="Copeland A."/>
            <person name="Barry K.W."/>
            <person name="Cichocki N."/>
            <person name="Veneault-Fourrey C."/>
            <person name="LaButti K."/>
            <person name="Lindquist E.A."/>
            <person name="Lipzen A."/>
            <person name="Lundell T."/>
            <person name="Morin E."/>
            <person name="Murat C."/>
            <person name="Riley R."/>
            <person name="Ohm R."/>
            <person name="Sun H."/>
            <person name="Tunlid A."/>
            <person name="Henrissat B."/>
            <person name="Grigoriev I.V."/>
            <person name="Hibbett D.S."/>
            <person name="Martin F."/>
        </authorList>
    </citation>
    <scope>NUCLEOTIDE SEQUENCE [LARGE SCALE GENOMIC DNA]</scope>
    <source>
        <strain evidence="2">Foug A</strain>
    </source>
</reference>
<name>A0A0C3A813_9AGAM</name>
<organism evidence="1 2">
    <name type="scientific">Scleroderma citrinum Foug A</name>
    <dbReference type="NCBI Taxonomy" id="1036808"/>
    <lineage>
        <taxon>Eukaryota</taxon>
        <taxon>Fungi</taxon>
        <taxon>Dikarya</taxon>
        <taxon>Basidiomycota</taxon>
        <taxon>Agaricomycotina</taxon>
        <taxon>Agaricomycetes</taxon>
        <taxon>Agaricomycetidae</taxon>
        <taxon>Boletales</taxon>
        <taxon>Sclerodermatineae</taxon>
        <taxon>Sclerodermataceae</taxon>
        <taxon>Scleroderma</taxon>
    </lineage>
</organism>